<dbReference type="AlphaFoldDB" id="L8G4P7"/>
<evidence type="ECO:0000313" key="2">
    <source>
        <dbReference type="Proteomes" id="UP000011064"/>
    </source>
</evidence>
<dbReference type="HOGENOM" id="CLU_897490_0_0_1"/>
<dbReference type="VEuPathDB" id="FungiDB:GMDG_02656"/>
<proteinExistence type="predicted"/>
<dbReference type="EMBL" id="GL573206">
    <property type="protein sequence ID" value="ELR07608.1"/>
    <property type="molecule type" value="Genomic_DNA"/>
</dbReference>
<dbReference type="InParanoid" id="L8G4P7"/>
<organism evidence="1 2">
    <name type="scientific">Pseudogymnoascus destructans (strain ATCC MYA-4855 / 20631-21)</name>
    <name type="common">Bat white-nose syndrome fungus</name>
    <name type="synonym">Geomyces destructans</name>
    <dbReference type="NCBI Taxonomy" id="658429"/>
    <lineage>
        <taxon>Eukaryota</taxon>
        <taxon>Fungi</taxon>
        <taxon>Dikarya</taxon>
        <taxon>Ascomycota</taxon>
        <taxon>Pezizomycotina</taxon>
        <taxon>Leotiomycetes</taxon>
        <taxon>Thelebolales</taxon>
        <taxon>Thelebolaceae</taxon>
        <taxon>Pseudogymnoascus</taxon>
    </lineage>
</organism>
<gene>
    <name evidence="1" type="ORF">GMDG_02656</name>
</gene>
<reference evidence="2" key="1">
    <citation type="submission" date="2010-09" db="EMBL/GenBank/DDBJ databases">
        <title>The genome sequence of Geomyces destructans 20631-21.</title>
        <authorList>
            <consortium name="The Broad Institute Genome Sequencing Platform"/>
            <person name="Cuomo C.A."/>
            <person name="Blehert D.S."/>
            <person name="Lorch J.M."/>
            <person name="Young S.K."/>
            <person name="Zeng Q."/>
            <person name="Gargeya S."/>
            <person name="Fitzgerald M."/>
            <person name="Haas B."/>
            <person name="Abouelleil A."/>
            <person name="Alvarado L."/>
            <person name="Arachchi H.M."/>
            <person name="Berlin A."/>
            <person name="Brown A."/>
            <person name="Chapman S.B."/>
            <person name="Chen Z."/>
            <person name="Dunbar C."/>
            <person name="Freedman E."/>
            <person name="Gearin G."/>
            <person name="Gellesch M."/>
            <person name="Goldberg J."/>
            <person name="Griggs A."/>
            <person name="Gujja S."/>
            <person name="Heiman D."/>
            <person name="Howarth C."/>
            <person name="Larson L."/>
            <person name="Lui A."/>
            <person name="MacDonald P.J.P."/>
            <person name="Montmayeur A."/>
            <person name="Murphy C."/>
            <person name="Neiman D."/>
            <person name="Pearson M."/>
            <person name="Priest M."/>
            <person name="Roberts A."/>
            <person name="Saif S."/>
            <person name="Shea T."/>
            <person name="Shenoy N."/>
            <person name="Sisk P."/>
            <person name="Stolte C."/>
            <person name="Sykes S."/>
            <person name="Wortman J."/>
            <person name="Nusbaum C."/>
            <person name="Birren B."/>
        </authorList>
    </citation>
    <scope>NUCLEOTIDE SEQUENCE [LARGE SCALE GENOMIC DNA]</scope>
    <source>
        <strain evidence="2">ATCC MYA-4855 / 20631-21</strain>
    </source>
</reference>
<protein>
    <submittedName>
        <fullName evidence="1">Uncharacterized protein</fullName>
    </submittedName>
</protein>
<dbReference type="OrthoDB" id="3435109at2759"/>
<accession>L8G4P7</accession>
<keyword evidence="2" id="KW-1185">Reference proteome</keyword>
<evidence type="ECO:0000313" key="1">
    <source>
        <dbReference type="EMBL" id="ELR07608.1"/>
    </source>
</evidence>
<name>L8G4P7_PSED2</name>
<sequence length="310" mass="32531">MSAPATSLAPPPTSLDNFTADLFLALHSPTTPQSSLAITRAFTLILRAHNLSSHLRITLLHEHDSQQSSRDQVTCATDFSMHDAEAGEMVPVAWAVKGGMVVPVEYFPGWGRAAGIDFEGAMLGDFVREFVGVVRECGLEGVVGLRLDSDPSQSLRFPSHNPLPPASAAPVLSFLHRKYDPLIFVLHKSPTSRGISARFASNAATNGAAASGTCCYRKPRRPLGRSDRVQEAGDEDAMNQPDALFGAGGGEELVSSESDGLPGYAVADEADAVAGVDLGLENGADVCYVGFEGGGGSWCSVVGSLTGTTR</sequence>
<dbReference type="Proteomes" id="UP000011064">
    <property type="component" value="Unassembled WGS sequence"/>
</dbReference>